<sequence>MHRLFWITSNLSFVPQVIQTSPSAAQASPTLSDLWRRLDSLVHLWLSIPVSIILQVNCVIAESIAVGALDLLVVPSQLPRRDDIIDELLHRFRSYHAQRVGTLSEQTSRDWNHPSTWTSLRAGVVIRLCFGTCELGTAYQRHECNHEYAPISAAALSMYTSPSERISAVNRHYKPYLKPVLSRSLDALKSPTW</sequence>
<gene>
    <name evidence="1" type="ORF">OH76DRAFT_771062</name>
</gene>
<evidence type="ECO:0000313" key="2">
    <source>
        <dbReference type="Proteomes" id="UP000256964"/>
    </source>
</evidence>
<protein>
    <submittedName>
        <fullName evidence="1">Uncharacterized protein</fullName>
    </submittedName>
</protein>
<name>A0A371D4S4_9APHY</name>
<dbReference type="AlphaFoldDB" id="A0A371D4S4"/>
<organism evidence="1 2">
    <name type="scientific">Lentinus brumalis</name>
    <dbReference type="NCBI Taxonomy" id="2498619"/>
    <lineage>
        <taxon>Eukaryota</taxon>
        <taxon>Fungi</taxon>
        <taxon>Dikarya</taxon>
        <taxon>Basidiomycota</taxon>
        <taxon>Agaricomycotina</taxon>
        <taxon>Agaricomycetes</taxon>
        <taxon>Polyporales</taxon>
        <taxon>Polyporaceae</taxon>
        <taxon>Lentinus</taxon>
    </lineage>
</organism>
<proteinExistence type="predicted"/>
<dbReference type="EMBL" id="KZ857418">
    <property type="protein sequence ID" value="RDX47535.1"/>
    <property type="molecule type" value="Genomic_DNA"/>
</dbReference>
<dbReference type="Proteomes" id="UP000256964">
    <property type="component" value="Unassembled WGS sequence"/>
</dbReference>
<keyword evidence="2" id="KW-1185">Reference proteome</keyword>
<evidence type="ECO:0000313" key="1">
    <source>
        <dbReference type="EMBL" id="RDX47535.1"/>
    </source>
</evidence>
<accession>A0A371D4S4</accession>
<reference evidence="1 2" key="1">
    <citation type="journal article" date="2018" name="Biotechnol. Biofuels">
        <title>Integrative visual omics of the white-rot fungus Polyporus brumalis exposes the biotechnological potential of its oxidative enzymes for delignifying raw plant biomass.</title>
        <authorList>
            <person name="Miyauchi S."/>
            <person name="Rancon A."/>
            <person name="Drula E."/>
            <person name="Hage H."/>
            <person name="Chaduli D."/>
            <person name="Favel A."/>
            <person name="Grisel S."/>
            <person name="Henrissat B."/>
            <person name="Herpoel-Gimbert I."/>
            <person name="Ruiz-Duenas F.J."/>
            <person name="Chevret D."/>
            <person name="Hainaut M."/>
            <person name="Lin J."/>
            <person name="Wang M."/>
            <person name="Pangilinan J."/>
            <person name="Lipzen A."/>
            <person name="Lesage-Meessen L."/>
            <person name="Navarro D."/>
            <person name="Riley R."/>
            <person name="Grigoriev I.V."/>
            <person name="Zhou S."/>
            <person name="Raouche S."/>
            <person name="Rosso M.N."/>
        </authorList>
    </citation>
    <scope>NUCLEOTIDE SEQUENCE [LARGE SCALE GENOMIC DNA]</scope>
    <source>
        <strain evidence="1 2">BRFM 1820</strain>
    </source>
</reference>